<evidence type="ECO:0000313" key="2">
    <source>
        <dbReference type="Proteomes" id="UP000036780"/>
    </source>
</evidence>
<dbReference type="SUPFAM" id="SSF52172">
    <property type="entry name" value="CheY-like"/>
    <property type="match status" value="1"/>
</dbReference>
<dbReference type="PATRIC" id="fig|1473.5.peg.1483"/>
<sequence length="70" mass="7823">MGMNFAKLYVKTEVPILFLSSKEEEMDQILGLGIGEDNFISKSIKYEINCKSNGDSVYRIINGGLRTSTD</sequence>
<dbReference type="GeneID" id="66871342"/>
<protein>
    <submittedName>
        <fullName evidence="1">Uncharacterized protein</fullName>
    </submittedName>
</protein>
<gene>
    <name evidence="1" type="ORF">AFK71_14275</name>
</gene>
<dbReference type="EMBL" id="LGTO01000007">
    <property type="protein sequence ID" value="KNE19628.1"/>
    <property type="molecule type" value="Genomic_DNA"/>
</dbReference>
<dbReference type="RefSeq" id="WP_050352175.1">
    <property type="nucleotide sequence ID" value="NZ_CP073011.1"/>
</dbReference>
<comment type="caution">
    <text evidence="1">The sequence shown here is derived from an EMBL/GenBank/DDBJ whole genome shotgun (WGS) entry which is preliminary data.</text>
</comment>
<proteinExistence type="predicted"/>
<dbReference type="InterPro" id="IPR011006">
    <property type="entry name" value="CheY-like_superfamily"/>
</dbReference>
<organism evidence="1 2">
    <name type="scientific">Virgibacillus pantothenticus</name>
    <dbReference type="NCBI Taxonomy" id="1473"/>
    <lineage>
        <taxon>Bacteria</taxon>
        <taxon>Bacillati</taxon>
        <taxon>Bacillota</taxon>
        <taxon>Bacilli</taxon>
        <taxon>Bacillales</taxon>
        <taxon>Bacillaceae</taxon>
        <taxon>Virgibacillus</taxon>
    </lineage>
</organism>
<reference evidence="2" key="1">
    <citation type="submission" date="2015-07" db="EMBL/GenBank/DDBJ databases">
        <title>Fjat-10053 dsm26.</title>
        <authorList>
            <person name="Liu B."/>
            <person name="Wang J."/>
            <person name="Zhu Y."/>
            <person name="Liu G."/>
            <person name="Chen Q."/>
            <person name="Chen Z."/>
            <person name="Lan J."/>
            <person name="Che J."/>
            <person name="Ge C."/>
            <person name="Shi H."/>
            <person name="Pan Z."/>
            <person name="Liu X."/>
        </authorList>
    </citation>
    <scope>NUCLEOTIDE SEQUENCE [LARGE SCALE GENOMIC DNA]</scope>
    <source>
        <strain evidence="2">DSM 26</strain>
    </source>
</reference>
<evidence type="ECO:0000313" key="1">
    <source>
        <dbReference type="EMBL" id="KNE19628.1"/>
    </source>
</evidence>
<keyword evidence="2" id="KW-1185">Reference proteome</keyword>
<dbReference type="Proteomes" id="UP000036780">
    <property type="component" value="Unassembled WGS sequence"/>
</dbReference>
<accession>A0A0L0QN18</accession>
<dbReference type="AlphaFoldDB" id="A0A0L0QN18"/>
<name>A0A0L0QN18_VIRPA</name>